<name>A0A0H2R950_9AGAM</name>
<dbReference type="EMBL" id="KQ086115">
    <property type="protein sequence ID" value="KLO07897.1"/>
    <property type="molecule type" value="Genomic_DNA"/>
</dbReference>
<reference evidence="1 2" key="1">
    <citation type="submission" date="2015-04" db="EMBL/GenBank/DDBJ databases">
        <title>Complete genome sequence of Schizopora paradoxa KUC8140, a cosmopolitan wood degrader in East Asia.</title>
        <authorList>
            <consortium name="DOE Joint Genome Institute"/>
            <person name="Min B."/>
            <person name="Park H."/>
            <person name="Jang Y."/>
            <person name="Kim J.-J."/>
            <person name="Kim K.H."/>
            <person name="Pangilinan J."/>
            <person name="Lipzen A."/>
            <person name="Riley R."/>
            <person name="Grigoriev I.V."/>
            <person name="Spatafora J.W."/>
            <person name="Choi I.-G."/>
        </authorList>
    </citation>
    <scope>NUCLEOTIDE SEQUENCE [LARGE SCALE GENOMIC DNA]</scope>
    <source>
        <strain evidence="1 2">KUC8140</strain>
    </source>
</reference>
<evidence type="ECO:0000313" key="2">
    <source>
        <dbReference type="Proteomes" id="UP000053477"/>
    </source>
</evidence>
<dbReference type="InParanoid" id="A0A0H2R950"/>
<keyword evidence="2" id="KW-1185">Reference proteome</keyword>
<dbReference type="Proteomes" id="UP000053477">
    <property type="component" value="Unassembled WGS sequence"/>
</dbReference>
<evidence type="ECO:0000313" key="1">
    <source>
        <dbReference type="EMBL" id="KLO07897.1"/>
    </source>
</evidence>
<dbReference type="AlphaFoldDB" id="A0A0H2R950"/>
<organism evidence="1 2">
    <name type="scientific">Schizopora paradoxa</name>
    <dbReference type="NCBI Taxonomy" id="27342"/>
    <lineage>
        <taxon>Eukaryota</taxon>
        <taxon>Fungi</taxon>
        <taxon>Dikarya</taxon>
        <taxon>Basidiomycota</taxon>
        <taxon>Agaricomycotina</taxon>
        <taxon>Agaricomycetes</taxon>
        <taxon>Hymenochaetales</taxon>
        <taxon>Schizoporaceae</taxon>
        <taxon>Schizopora</taxon>
    </lineage>
</organism>
<sequence>MAFIASRHVNRGIVISESMIVEPEEAVSRRYYAEKEMWTKGRVDTGAGIGTRIRKG</sequence>
<gene>
    <name evidence="1" type="ORF">SCHPADRAFT_909068</name>
</gene>
<protein>
    <submittedName>
        <fullName evidence="1">Uncharacterized protein</fullName>
    </submittedName>
</protein>
<proteinExistence type="predicted"/>
<accession>A0A0H2R950</accession>